<dbReference type="CDD" id="cd09917">
    <property type="entry name" value="F-box_SF"/>
    <property type="match status" value="1"/>
</dbReference>
<keyword evidence="4" id="KW-1185">Reference proteome</keyword>
<dbReference type="AlphaFoldDB" id="A0A9P9WDI8"/>
<dbReference type="InterPro" id="IPR036047">
    <property type="entry name" value="F-box-like_dom_sf"/>
</dbReference>
<feature type="compositionally biased region" description="Basic residues" evidence="1">
    <location>
        <begin position="39"/>
        <end position="48"/>
    </location>
</feature>
<dbReference type="Proteomes" id="UP000829685">
    <property type="component" value="Unassembled WGS sequence"/>
</dbReference>
<protein>
    <recommendedName>
        <fullName evidence="2">F-box domain-containing protein</fullName>
    </recommendedName>
</protein>
<evidence type="ECO:0000313" key="3">
    <source>
        <dbReference type="EMBL" id="KAI1858218.1"/>
    </source>
</evidence>
<feature type="domain" description="F-box" evidence="2">
    <location>
        <begin position="50"/>
        <end position="98"/>
    </location>
</feature>
<dbReference type="PROSITE" id="PS50181">
    <property type="entry name" value="FBOX"/>
    <property type="match status" value="1"/>
</dbReference>
<dbReference type="Gene3D" id="1.20.1280.50">
    <property type="match status" value="1"/>
</dbReference>
<dbReference type="EMBL" id="JAFIMR010000037">
    <property type="protein sequence ID" value="KAI1858218.1"/>
    <property type="molecule type" value="Genomic_DNA"/>
</dbReference>
<dbReference type="SUPFAM" id="SSF81383">
    <property type="entry name" value="F-box domain"/>
    <property type="match status" value="1"/>
</dbReference>
<organism evidence="3 4">
    <name type="scientific">Neoarthrinium moseri</name>
    <dbReference type="NCBI Taxonomy" id="1658444"/>
    <lineage>
        <taxon>Eukaryota</taxon>
        <taxon>Fungi</taxon>
        <taxon>Dikarya</taxon>
        <taxon>Ascomycota</taxon>
        <taxon>Pezizomycotina</taxon>
        <taxon>Sordariomycetes</taxon>
        <taxon>Xylariomycetidae</taxon>
        <taxon>Amphisphaeriales</taxon>
        <taxon>Apiosporaceae</taxon>
        <taxon>Neoarthrinium</taxon>
    </lineage>
</organism>
<dbReference type="InterPro" id="IPR001810">
    <property type="entry name" value="F-box_dom"/>
</dbReference>
<proteinExistence type="predicted"/>
<name>A0A9P9WDI8_9PEZI</name>
<evidence type="ECO:0000256" key="1">
    <source>
        <dbReference type="SAM" id="MobiDB-lite"/>
    </source>
</evidence>
<gene>
    <name evidence="3" type="ORF">JX265_010886</name>
</gene>
<feature type="region of interest" description="Disordered" evidence="1">
    <location>
        <begin position="1"/>
        <end position="48"/>
    </location>
</feature>
<accession>A0A9P9WDI8</accession>
<reference evidence="3" key="1">
    <citation type="submission" date="2021-03" db="EMBL/GenBank/DDBJ databases">
        <title>Revisited historic fungal species revealed as producer of novel bioactive compounds through whole genome sequencing and comparative genomics.</title>
        <authorList>
            <person name="Vignolle G.A."/>
            <person name="Hochenegger N."/>
            <person name="Mach R.L."/>
            <person name="Mach-Aigner A.R."/>
            <person name="Javad Rahimi M."/>
            <person name="Salim K.A."/>
            <person name="Chan C.M."/>
            <person name="Lim L.B.L."/>
            <person name="Cai F."/>
            <person name="Druzhinina I.S."/>
            <person name="U'Ren J.M."/>
            <person name="Derntl C."/>
        </authorList>
    </citation>
    <scope>NUCLEOTIDE SEQUENCE</scope>
    <source>
        <strain evidence="3">TUCIM 5799</strain>
    </source>
</reference>
<evidence type="ECO:0000259" key="2">
    <source>
        <dbReference type="PROSITE" id="PS50181"/>
    </source>
</evidence>
<comment type="caution">
    <text evidence="3">The sequence shown here is derived from an EMBL/GenBank/DDBJ whole genome shotgun (WGS) entry which is preliminary data.</text>
</comment>
<sequence length="328" mass="38438">MRKNEQFSDDDLPPLLPLEDKTEPLTKRSKRTERAEKKNKLKAKKPKPQHRHLLDLPYELVLGILQFCRPSDIFNLGRVSREYHTVVTQDGDRLAKVICDFRYDCLQRCFQTPVLLKDVDPEVYPALHSMDRSELKMALKRPYQHVQPLDPDLICTCFICILRWTCLCIIPDFAHWQNDLDAGEPIPMIPRGTHPEWNKELVEKHAAIVRKALYSPLWHARLLEEHLKSTTRSISRHAANKGNKRRRFRMTKEDIDSGTDQFLARSGPPTADLPFIRDNYYMLEAFLPNRGWSSEGNRWNYVPKEQHDTDLNIAVAWAKWRAHNKART</sequence>
<evidence type="ECO:0000313" key="4">
    <source>
        <dbReference type="Proteomes" id="UP000829685"/>
    </source>
</evidence>
<feature type="compositionally biased region" description="Basic and acidic residues" evidence="1">
    <location>
        <begin position="18"/>
        <end position="38"/>
    </location>
</feature>
<dbReference type="Pfam" id="PF00646">
    <property type="entry name" value="F-box"/>
    <property type="match status" value="1"/>
</dbReference>